<dbReference type="InterPro" id="IPR052756">
    <property type="entry name" value="Alkyne_AA_exporter"/>
</dbReference>
<feature type="transmembrane region" description="Helical" evidence="2">
    <location>
        <begin position="84"/>
        <end position="100"/>
    </location>
</feature>
<name>A0A4P7ICL6_9ACTN</name>
<comment type="similarity">
    <text evidence="1">Belongs to the EamA transporter family.</text>
</comment>
<dbReference type="InterPro" id="IPR000620">
    <property type="entry name" value="EamA_dom"/>
</dbReference>
<keyword evidence="5" id="KW-1185">Reference proteome</keyword>
<dbReference type="Proteomes" id="UP000294853">
    <property type="component" value="Chromosome"/>
</dbReference>
<feature type="domain" description="EamA" evidence="3">
    <location>
        <begin position="57"/>
        <end position="185"/>
    </location>
</feature>
<gene>
    <name evidence="4" type="ORF">EXE58_04665</name>
</gene>
<feature type="transmembrane region" description="Helical" evidence="2">
    <location>
        <begin position="142"/>
        <end position="162"/>
    </location>
</feature>
<feature type="transmembrane region" description="Helical" evidence="2">
    <location>
        <begin position="196"/>
        <end position="214"/>
    </location>
</feature>
<dbReference type="PANTHER" id="PTHR12715:SF4">
    <property type="entry name" value="EAMA DOMAIN-CONTAINING PROTEIN"/>
    <property type="match status" value="1"/>
</dbReference>
<dbReference type="GO" id="GO:0016020">
    <property type="term" value="C:membrane"/>
    <property type="evidence" value="ECO:0007669"/>
    <property type="project" value="InterPro"/>
</dbReference>
<feature type="transmembrane region" description="Helical" evidence="2">
    <location>
        <begin position="169"/>
        <end position="190"/>
    </location>
</feature>
<feature type="transmembrane region" description="Helical" evidence="2">
    <location>
        <begin position="289"/>
        <end position="308"/>
    </location>
</feature>
<sequence length="338" mass="35588">MSALGVRNPLAVCHRRPYAWVVTTTDTPTGAGPAPEPAATPSRTIAPPSRTWLPLAAVALTLVLWASAFVGIRHLGETVPPGTLSLARLLVMAAALLALLKGRLPRVPSRREWPLVLAGGASWFGVYNLALNESERRIDAGTAALIIQIGPILVGLLATILLGERMTRWLLIGMAVGFAGVAVIGTGSSQGENGDLVGVLLSVVAALTFAIGVLTQKKLLATMRPLELTFWYAVVGTVVCLPWAGEAYDVLGEASYDTLGWILYLGVLPSAVAFVAWAYALSHADAGKFAQSTFLVPFIASLMAWLLLDEVPPPLAFVGGVMCIAGVLLARRTPRPVS</sequence>
<keyword evidence="2" id="KW-1133">Transmembrane helix</keyword>
<evidence type="ECO:0000313" key="5">
    <source>
        <dbReference type="Proteomes" id="UP000294853"/>
    </source>
</evidence>
<feature type="transmembrane region" description="Helical" evidence="2">
    <location>
        <begin position="314"/>
        <end position="330"/>
    </location>
</feature>
<organism evidence="4 5">
    <name type="scientific">Nocardioides seonyuensis</name>
    <dbReference type="NCBI Taxonomy" id="2518371"/>
    <lineage>
        <taxon>Bacteria</taxon>
        <taxon>Bacillati</taxon>
        <taxon>Actinomycetota</taxon>
        <taxon>Actinomycetes</taxon>
        <taxon>Propionibacteriales</taxon>
        <taxon>Nocardioidaceae</taxon>
        <taxon>Nocardioides</taxon>
    </lineage>
</organism>
<keyword evidence="2" id="KW-0472">Membrane</keyword>
<feature type="transmembrane region" description="Helical" evidence="2">
    <location>
        <begin position="112"/>
        <end position="130"/>
    </location>
</feature>
<protein>
    <submittedName>
        <fullName evidence="4">DMT family transporter</fullName>
    </submittedName>
</protein>
<feature type="domain" description="EamA" evidence="3">
    <location>
        <begin position="197"/>
        <end position="330"/>
    </location>
</feature>
<keyword evidence="2" id="KW-0812">Transmembrane</keyword>
<dbReference type="EMBL" id="CP038436">
    <property type="protein sequence ID" value="QBX54826.1"/>
    <property type="molecule type" value="Genomic_DNA"/>
</dbReference>
<dbReference type="Pfam" id="PF00892">
    <property type="entry name" value="EamA"/>
    <property type="match status" value="2"/>
</dbReference>
<dbReference type="Gene3D" id="1.10.3730.20">
    <property type="match status" value="1"/>
</dbReference>
<accession>A0A4P7ICL6</accession>
<feature type="transmembrane region" description="Helical" evidence="2">
    <location>
        <begin position="261"/>
        <end position="282"/>
    </location>
</feature>
<feature type="transmembrane region" description="Helical" evidence="2">
    <location>
        <begin position="226"/>
        <end position="245"/>
    </location>
</feature>
<dbReference type="AlphaFoldDB" id="A0A4P7ICL6"/>
<evidence type="ECO:0000256" key="2">
    <source>
        <dbReference type="SAM" id="Phobius"/>
    </source>
</evidence>
<evidence type="ECO:0000313" key="4">
    <source>
        <dbReference type="EMBL" id="QBX54826.1"/>
    </source>
</evidence>
<dbReference type="PANTHER" id="PTHR12715">
    <property type="entry name" value="TRANSPORTER, DRUG/METABOLITE EXPORTER FAMILY"/>
    <property type="match status" value="1"/>
</dbReference>
<evidence type="ECO:0000259" key="3">
    <source>
        <dbReference type="Pfam" id="PF00892"/>
    </source>
</evidence>
<dbReference type="KEGG" id="nsn:EXE58_04665"/>
<dbReference type="InterPro" id="IPR037185">
    <property type="entry name" value="EmrE-like"/>
</dbReference>
<dbReference type="OrthoDB" id="3744378at2"/>
<feature type="transmembrane region" description="Helical" evidence="2">
    <location>
        <begin position="52"/>
        <end position="72"/>
    </location>
</feature>
<proteinExistence type="inferred from homology"/>
<evidence type="ECO:0000256" key="1">
    <source>
        <dbReference type="ARBA" id="ARBA00007362"/>
    </source>
</evidence>
<reference evidence="4 5" key="1">
    <citation type="submission" date="2019-03" db="EMBL/GenBank/DDBJ databases">
        <title>Three New Species of Nocardioides, Nocardioides euryhalodurans sp. nov., Nocardioides seonyuensis sp. nov. and Nocardioides eburneoflavus sp. nov. Iolated from Soil.</title>
        <authorList>
            <person name="Roh S.G."/>
            <person name="Lee C."/>
            <person name="Kim M.-K."/>
            <person name="Kim S.B."/>
        </authorList>
    </citation>
    <scope>NUCLEOTIDE SEQUENCE [LARGE SCALE GENOMIC DNA]</scope>
    <source>
        <strain evidence="4 5">MMS17-SY207-3</strain>
    </source>
</reference>
<dbReference type="SUPFAM" id="SSF103481">
    <property type="entry name" value="Multidrug resistance efflux transporter EmrE"/>
    <property type="match status" value="2"/>
</dbReference>